<dbReference type="RefSeq" id="WP_105740580.1">
    <property type="nucleotide sequence ID" value="NZ_PVBR01000002.1"/>
</dbReference>
<dbReference type="Proteomes" id="UP000239434">
    <property type="component" value="Unassembled WGS sequence"/>
</dbReference>
<dbReference type="EMBL" id="PVBR01000002">
    <property type="protein sequence ID" value="PRD45327.1"/>
    <property type="molecule type" value="Genomic_DNA"/>
</dbReference>
<evidence type="ECO:0000259" key="1">
    <source>
        <dbReference type="Pfam" id="PF21882"/>
    </source>
</evidence>
<dbReference type="AlphaFoldDB" id="A0A2S9IXT0"/>
<evidence type="ECO:0000313" key="3">
    <source>
        <dbReference type="Proteomes" id="UP000239434"/>
    </source>
</evidence>
<gene>
    <name evidence="2" type="ORF">C5748_03790</name>
</gene>
<dbReference type="Gene3D" id="2.60.40.3940">
    <property type="match status" value="1"/>
</dbReference>
<comment type="caution">
    <text evidence="2">The sequence shown here is derived from an EMBL/GenBank/DDBJ whole genome shotgun (WGS) entry which is preliminary data.</text>
</comment>
<accession>A0A2S9IXT0</accession>
<dbReference type="InterPro" id="IPR054075">
    <property type="entry name" value="Gp53-like_C"/>
</dbReference>
<dbReference type="Pfam" id="PF21882">
    <property type="entry name" value="Gp53-like_C"/>
    <property type="match status" value="1"/>
</dbReference>
<proteinExistence type="predicted"/>
<sequence length="367" mass="38361">MAISTGPRPDYDLGKVTLTAGLDVFTTVGGSLDIIAVQAGDTILTPSGLFLVIAEITGAESGKLVFPCPAQAAGVDLPLRIRFQPEGSRLMATAAAILSRFSSGNVTSLADLESQANTMPFFSGIGQMELAALTAYARTLLDDPDQAAALATLTNGSRLGTIATGAADLNTIAENGFYGADSTTLNRPGDGGNWLVFHMARTSTIHTQFALSRATADIQYRYNNGTEWKPWERVVTQSIADATYLSFIAAQSLTSGQRLQAAANLGFAQSLSANGYQKLPSGLICQIGSQVVTLAATNAGVVTLPTAYPANHVTTILMNGDWGVTEQRTANFVLVGPQTGPRSTISFACSNGAASSAIRVQFISYGY</sequence>
<protein>
    <recommendedName>
        <fullName evidence="1">Putative tail fiber protein gp53-like C-terminal domain-containing protein</fullName>
    </recommendedName>
</protein>
<organism evidence="2 3">
    <name type="scientific">Phyllobacterium phragmitis</name>
    <dbReference type="NCBI Taxonomy" id="2670329"/>
    <lineage>
        <taxon>Bacteria</taxon>
        <taxon>Pseudomonadati</taxon>
        <taxon>Pseudomonadota</taxon>
        <taxon>Alphaproteobacteria</taxon>
        <taxon>Hyphomicrobiales</taxon>
        <taxon>Phyllobacteriaceae</taxon>
        <taxon>Phyllobacterium</taxon>
    </lineage>
</organism>
<keyword evidence="3" id="KW-1185">Reference proteome</keyword>
<name>A0A2S9IXT0_9HYPH</name>
<feature type="domain" description="Putative tail fiber protein gp53-like C-terminal" evidence="1">
    <location>
        <begin position="278"/>
        <end position="367"/>
    </location>
</feature>
<dbReference type="CDD" id="cd19958">
    <property type="entry name" value="pyocin_knob"/>
    <property type="match status" value="1"/>
</dbReference>
<evidence type="ECO:0000313" key="2">
    <source>
        <dbReference type="EMBL" id="PRD45327.1"/>
    </source>
</evidence>
<reference evidence="2 3" key="1">
    <citation type="submission" date="2018-02" db="EMBL/GenBank/DDBJ databases">
        <title>The draft genome of Phyllobacterium sp. 1N-3.</title>
        <authorList>
            <person name="Liu L."/>
            <person name="Li L."/>
            <person name="Zhang X."/>
            <person name="Wang T."/>
            <person name="Liang L."/>
        </authorList>
    </citation>
    <scope>NUCLEOTIDE SEQUENCE [LARGE SCALE GENOMIC DNA]</scope>
    <source>
        <strain evidence="2 3">1N-3</strain>
    </source>
</reference>